<gene>
    <name evidence="1" type="ORF">MtrunA17_Chr5g0414421</name>
</gene>
<dbReference type="EMBL" id="PSQE01000005">
    <property type="protein sequence ID" value="RHN55134.1"/>
    <property type="molecule type" value="Genomic_DNA"/>
</dbReference>
<dbReference type="AlphaFoldDB" id="A0A396HT76"/>
<reference evidence="1" key="1">
    <citation type="journal article" date="2018" name="Nat. Plants">
        <title>Whole-genome landscape of Medicago truncatula symbiotic genes.</title>
        <authorList>
            <person name="Pecrix Y."/>
            <person name="Gamas P."/>
            <person name="Carrere S."/>
        </authorList>
    </citation>
    <scope>NUCLEOTIDE SEQUENCE</scope>
    <source>
        <tissue evidence="1">Leaves</tissue>
    </source>
</reference>
<name>A0A396HT76_MEDTR</name>
<proteinExistence type="predicted"/>
<organism evidence="1">
    <name type="scientific">Medicago truncatula</name>
    <name type="common">Barrel medic</name>
    <name type="synonym">Medicago tribuloides</name>
    <dbReference type="NCBI Taxonomy" id="3880"/>
    <lineage>
        <taxon>Eukaryota</taxon>
        <taxon>Viridiplantae</taxon>
        <taxon>Streptophyta</taxon>
        <taxon>Embryophyta</taxon>
        <taxon>Tracheophyta</taxon>
        <taxon>Spermatophyta</taxon>
        <taxon>Magnoliopsida</taxon>
        <taxon>eudicotyledons</taxon>
        <taxon>Gunneridae</taxon>
        <taxon>Pentapetalae</taxon>
        <taxon>rosids</taxon>
        <taxon>fabids</taxon>
        <taxon>Fabales</taxon>
        <taxon>Fabaceae</taxon>
        <taxon>Papilionoideae</taxon>
        <taxon>50 kb inversion clade</taxon>
        <taxon>NPAAA clade</taxon>
        <taxon>Hologalegina</taxon>
        <taxon>IRL clade</taxon>
        <taxon>Trifolieae</taxon>
        <taxon>Medicago</taxon>
    </lineage>
</organism>
<accession>A0A396HT76</accession>
<dbReference type="PANTHER" id="PTHR31050:SF7">
    <property type="entry name" value="DUF1262 FAMILY PROTEIN"/>
    <property type="match status" value="1"/>
</dbReference>
<dbReference type="Pfam" id="PF06880">
    <property type="entry name" value="DUF1262"/>
    <property type="match status" value="1"/>
</dbReference>
<comment type="caution">
    <text evidence="1">The sequence shown here is derived from an EMBL/GenBank/DDBJ whole genome shotgun (WGS) entry which is preliminary data.</text>
</comment>
<evidence type="ECO:0000313" key="1">
    <source>
        <dbReference type="EMBL" id="RHN55134.1"/>
    </source>
</evidence>
<evidence type="ECO:0008006" key="2">
    <source>
        <dbReference type="Google" id="ProtNLM"/>
    </source>
</evidence>
<dbReference type="Proteomes" id="UP000265566">
    <property type="component" value="Chromosome 5"/>
</dbReference>
<protein>
    <recommendedName>
        <fullName evidence="2">DUF1262 family protein</fullName>
    </recommendedName>
</protein>
<dbReference type="Gramene" id="rna30268">
    <property type="protein sequence ID" value="RHN55134.1"/>
    <property type="gene ID" value="gene30268"/>
</dbReference>
<dbReference type="InterPro" id="IPR010683">
    <property type="entry name" value="DUF1262"/>
</dbReference>
<sequence>MFDKLYVYKGFTYIHKHNLQDHNLIYKSVKMYATRLLSMYKKNPSALSDPPPSGPNSSYLVILDEEAQTYSCFGLSKDNRIKNFPLPQNKNVTINYSSGVNSQTGHANTYGEEAMFIPVLNQPLSSNRYYVIRRKGKYQGQANTSSKEEDMTTCFCCSFVNDVKPIALEPFNDYQQVEIIKKGYGFHAKSVASDGIPPGLLREKGWTLYASTPRNYQLSQALGSNDSLRSKLPNFNFSILNDCSESVVVGKWYCPFMFVKEGKNLKEQMKTSMFYELTLEQRWEKIFSKENSGEGGVLVDVAIQTEVAKVERKDAIWDENRLVDGVLWFKSVEEKSVGLSLEVVEGMKWEQERFGWNAGKGRQVKVTKFEEFGGTNKWKKFSCYVLVESYSLRRMDTKLVLTYDYRHSHQIRSKWE</sequence>
<dbReference type="PANTHER" id="PTHR31050">
    <property type="entry name" value="OS08G0413200 PROTEIN"/>
    <property type="match status" value="1"/>
</dbReference>